<dbReference type="AlphaFoldDB" id="A0A075H7B7"/>
<dbReference type="EMBL" id="KF900905">
    <property type="protein sequence ID" value="AIF10955.1"/>
    <property type="molecule type" value="Genomic_DNA"/>
</dbReference>
<name>A0A075H7B7_9ARCH</name>
<evidence type="ECO:0000313" key="1">
    <source>
        <dbReference type="EMBL" id="AIF10955.1"/>
    </source>
</evidence>
<protein>
    <submittedName>
        <fullName evidence="1">Uncharacterized protein</fullName>
    </submittedName>
</protein>
<organism evidence="1">
    <name type="scientific">uncultured marine thaumarchaeote KM3_47_F06</name>
    <dbReference type="NCBI Taxonomy" id="1456168"/>
    <lineage>
        <taxon>Archaea</taxon>
        <taxon>Nitrososphaerota</taxon>
        <taxon>environmental samples</taxon>
    </lineage>
</organism>
<reference evidence="1" key="1">
    <citation type="journal article" date="2014" name="Genome Biol. Evol.">
        <title>Pangenome evidence for extensive interdomain horizontal transfer affecting lineage core and shell genes in uncultured planktonic thaumarchaeota and euryarchaeota.</title>
        <authorList>
            <person name="Deschamps P."/>
            <person name="Zivanovic Y."/>
            <person name="Moreira D."/>
            <person name="Rodriguez-Valera F."/>
            <person name="Lopez-Garcia P."/>
        </authorList>
    </citation>
    <scope>NUCLEOTIDE SEQUENCE</scope>
</reference>
<accession>A0A075H7B7</accession>
<sequence length="418" mass="49221">MTLNDKEIKKFASLFAKIKQDNIDCKEINNLKGQPEFSDCTNLLVEKFGSQIKNKDGKEKTRTAEIHLHEIIIEYKKEKPLGFSELKFSNLIARYNEYLQEGQNIHYFMCPIYNFESRIYEMQIDESIKIRKIAGWEKDALYRYYDNYTPIKVQIPKIEYVMIISVGGKESERTAIAIEKRESMLNKFRICSRGDIKFGGFYGYSRSENWNPTGKFDRIEYERPGMHSSNKYKLDKRKKEQFLNLMKKISNRYPNNERYIDYFDKVIRRFASAMEKVNPNDKITDLVICIETLLVPGSGESSLRFQLHSALFLGNDNNSRRELMDIIEPFYNFRSGQVHSLEERHIQEKGKPEMEKEKAAIEIEDLTRKAILKMIFFSQENGYEDLEPKDLVKKIGEAVFDDSLKEKFVQIGKEISFN</sequence>
<proteinExistence type="predicted"/>